<evidence type="ECO:0000313" key="2">
    <source>
        <dbReference type="EMBL" id="CAL8136774.1"/>
    </source>
</evidence>
<dbReference type="PANTHER" id="PTHR31087:SF161">
    <property type="entry name" value="TUBBY C 2 FAMILY PROTEIN"/>
    <property type="match status" value="1"/>
</dbReference>
<dbReference type="InterPro" id="IPR025659">
    <property type="entry name" value="Tubby-like_C"/>
</dbReference>
<comment type="similarity">
    <text evidence="1">Belongs to the LOR family.</text>
</comment>
<dbReference type="Pfam" id="PF04525">
    <property type="entry name" value="LOR"/>
    <property type="match status" value="1"/>
</dbReference>
<sequence>MKAYEYLATIPTFNSTDPICVTRPAFLSSHSVILNIQESFNLFKFQHKYKITSKCNKLSFKCRGKFVNPICATKTLLDKNGNPIVRFWRDSSSLGSTFYVYDWETGRELCKFNTNAGRLLRLTLRVEFLDFITGRKRLLVLKGDWEKKEALIFLGDPDEIKGGARLVAKIFRKPGLRRSDEYTVEIAANVDVAIVAILTIVFDTIKDNVQIAMAIPNIPIPRLMSNAK</sequence>
<accession>A0ABP1RVN2</accession>
<evidence type="ECO:0000313" key="3">
    <source>
        <dbReference type="Proteomes" id="UP001642540"/>
    </source>
</evidence>
<dbReference type="InterPro" id="IPR038595">
    <property type="entry name" value="LOR_sf"/>
</dbReference>
<dbReference type="PANTHER" id="PTHR31087">
    <property type="match status" value="1"/>
</dbReference>
<dbReference type="SUPFAM" id="SSF54518">
    <property type="entry name" value="Tubby C-terminal domain-like"/>
    <property type="match status" value="1"/>
</dbReference>
<dbReference type="EMBL" id="CAXLJM020000112">
    <property type="protein sequence ID" value="CAL8136774.1"/>
    <property type="molecule type" value="Genomic_DNA"/>
</dbReference>
<keyword evidence="3" id="KW-1185">Reference proteome</keyword>
<comment type="caution">
    <text evidence="2">The sequence shown here is derived from an EMBL/GenBank/DDBJ whole genome shotgun (WGS) entry which is preliminary data.</text>
</comment>
<name>A0ABP1RVN2_9HEXA</name>
<dbReference type="Proteomes" id="UP001642540">
    <property type="component" value="Unassembled WGS sequence"/>
</dbReference>
<proteinExistence type="inferred from homology"/>
<evidence type="ECO:0000256" key="1">
    <source>
        <dbReference type="ARBA" id="ARBA00005437"/>
    </source>
</evidence>
<reference evidence="2 3" key="1">
    <citation type="submission" date="2024-08" db="EMBL/GenBank/DDBJ databases">
        <authorList>
            <person name="Cucini C."/>
            <person name="Frati F."/>
        </authorList>
    </citation>
    <scope>NUCLEOTIDE SEQUENCE [LARGE SCALE GENOMIC DNA]</scope>
</reference>
<organism evidence="2 3">
    <name type="scientific">Orchesella dallaii</name>
    <dbReference type="NCBI Taxonomy" id="48710"/>
    <lineage>
        <taxon>Eukaryota</taxon>
        <taxon>Metazoa</taxon>
        <taxon>Ecdysozoa</taxon>
        <taxon>Arthropoda</taxon>
        <taxon>Hexapoda</taxon>
        <taxon>Collembola</taxon>
        <taxon>Entomobryomorpha</taxon>
        <taxon>Entomobryoidea</taxon>
        <taxon>Orchesellidae</taxon>
        <taxon>Orchesellinae</taxon>
        <taxon>Orchesella</taxon>
    </lineage>
</organism>
<evidence type="ECO:0008006" key="4">
    <source>
        <dbReference type="Google" id="ProtNLM"/>
    </source>
</evidence>
<dbReference type="InterPro" id="IPR007612">
    <property type="entry name" value="LOR"/>
</dbReference>
<dbReference type="Gene3D" id="2.40.160.200">
    <property type="entry name" value="LURP1-related"/>
    <property type="match status" value="1"/>
</dbReference>
<protein>
    <recommendedName>
        <fullName evidence="4">Tubby C-terminal-like domain-containing protein</fullName>
    </recommendedName>
</protein>
<gene>
    <name evidence="2" type="ORF">ODALV1_LOCUS26605</name>
</gene>